<dbReference type="Proteomes" id="UP000603317">
    <property type="component" value="Unassembled WGS sequence"/>
</dbReference>
<dbReference type="SUPFAM" id="SSF52266">
    <property type="entry name" value="SGNH hydrolase"/>
    <property type="match status" value="1"/>
</dbReference>
<reference evidence="3" key="1">
    <citation type="journal article" date="2019" name="Int. J. Syst. Evol. Microbiol.">
        <title>The Global Catalogue of Microorganisms (GCM) 10K type strain sequencing project: providing services to taxonomists for standard genome sequencing and annotation.</title>
        <authorList>
            <consortium name="The Broad Institute Genomics Platform"/>
            <consortium name="The Broad Institute Genome Sequencing Center for Infectious Disease"/>
            <person name="Wu L."/>
            <person name="Ma J."/>
        </authorList>
    </citation>
    <scope>NUCLEOTIDE SEQUENCE [LARGE SCALE GENOMIC DNA]</scope>
    <source>
        <strain evidence="3">CGMCC 1.15297</strain>
    </source>
</reference>
<protein>
    <submittedName>
        <fullName evidence="2">Arylesterase</fullName>
    </submittedName>
</protein>
<dbReference type="PANTHER" id="PTHR30383">
    <property type="entry name" value="THIOESTERASE 1/PROTEASE 1/LYSOPHOSPHOLIPASE L1"/>
    <property type="match status" value="1"/>
</dbReference>
<evidence type="ECO:0000259" key="1">
    <source>
        <dbReference type="Pfam" id="PF13472"/>
    </source>
</evidence>
<organism evidence="2 3">
    <name type="scientific">Blastomonas marina</name>
    <dbReference type="NCBI Taxonomy" id="1867408"/>
    <lineage>
        <taxon>Bacteria</taxon>
        <taxon>Pseudomonadati</taxon>
        <taxon>Pseudomonadota</taxon>
        <taxon>Alphaproteobacteria</taxon>
        <taxon>Sphingomonadales</taxon>
        <taxon>Sphingomonadaceae</taxon>
        <taxon>Blastomonas</taxon>
    </lineage>
</organism>
<evidence type="ECO:0000313" key="3">
    <source>
        <dbReference type="Proteomes" id="UP000603317"/>
    </source>
</evidence>
<keyword evidence="3" id="KW-1185">Reference proteome</keyword>
<dbReference type="InterPro" id="IPR013830">
    <property type="entry name" value="SGNH_hydro"/>
</dbReference>
<proteinExistence type="predicted"/>
<dbReference type="CDD" id="cd01822">
    <property type="entry name" value="Lysophospholipase_L1_like"/>
    <property type="match status" value="1"/>
</dbReference>
<name>A0ABQ1FDU6_9SPHN</name>
<dbReference type="PANTHER" id="PTHR30383:SF24">
    <property type="entry name" value="THIOESTERASE 1_PROTEASE 1_LYSOPHOSPHOLIPASE L1"/>
    <property type="match status" value="1"/>
</dbReference>
<dbReference type="InterPro" id="IPR051532">
    <property type="entry name" value="Ester_Hydrolysis_Enzymes"/>
</dbReference>
<sequence>MKRIIASTSALALLAACGSTEDEAPAPAEAAQATPVVPEAAADPQGEAVHILAFGDSLFAGYGVEAGQSYPAQLEAALRARGINANIANAGVSGDTTQAGRDRLAFTIDGQPHKPDLVIIELGGNDLLRSIPPEQTRSNLRRMLEIAREKDVPAILFGMRAPPNLGEEFVSQYDAIYRELAEQFDVPLVPFFLESIYRDPGNFQSDRIHPTATAIGTLVEDTADEVVAAIPEQATATAE</sequence>
<gene>
    <name evidence="2" type="ORF">GCM10010923_17490</name>
</gene>
<accession>A0ABQ1FDU6</accession>
<dbReference type="InterPro" id="IPR036514">
    <property type="entry name" value="SGNH_hydro_sf"/>
</dbReference>
<dbReference type="Pfam" id="PF13472">
    <property type="entry name" value="Lipase_GDSL_2"/>
    <property type="match status" value="1"/>
</dbReference>
<dbReference type="Gene3D" id="3.40.50.1110">
    <property type="entry name" value="SGNH hydrolase"/>
    <property type="match status" value="1"/>
</dbReference>
<dbReference type="PROSITE" id="PS51257">
    <property type="entry name" value="PROKAR_LIPOPROTEIN"/>
    <property type="match status" value="1"/>
</dbReference>
<comment type="caution">
    <text evidence="2">The sequence shown here is derived from an EMBL/GenBank/DDBJ whole genome shotgun (WGS) entry which is preliminary data.</text>
</comment>
<dbReference type="RefSeq" id="WP_188642331.1">
    <property type="nucleotide sequence ID" value="NZ_BMID01000001.1"/>
</dbReference>
<dbReference type="EMBL" id="BMID01000001">
    <property type="protein sequence ID" value="GGA07897.1"/>
    <property type="molecule type" value="Genomic_DNA"/>
</dbReference>
<evidence type="ECO:0000313" key="2">
    <source>
        <dbReference type="EMBL" id="GGA07897.1"/>
    </source>
</evidence>
<feature type="domain" description="SGNH hydrolase-type esterase" evidence="1">
    <location>
        <begin position="53"/>
        <end position="212"/>
    </location>
</feature>